<evidence type="ECO:0000256" key="2">
    <source>
        <dbReference type="ARBA" id="ARBA00007236"/>
    </source>
</evidence>
<proteinExistence type="inferred from homology"/>
<evidence type="ECO:0000313" key="5">
    <source>
        <dbReference type="Ensembl" id="ENSATEP00000016489.2"/>
    </source>
</evidence>
<dbReference type="Gene3D" id="2.10.90.10">
    <property type="entry name" value="Cystine-knot cytokines"/>
    <property type="match status" value="1"/>
</dbReference>
<comment type="similarity">
    <text evidence="2">Belongs to the IL-17 family.</text>
</comment>
<keyword evidence="6" id="KW-1185">Reference proteome</keyword>
<dbReference type="GO" id="GO:0005125">
    <property type="term" value="F:cytokine activity"/>
    <property type="evidence" value="ECO:0007669"/>
    <property type="project" value="InterPro"/>
</dbReference>
<reference evidence="5" key="2">
    <citation type="submission" date="2025-08" db="UniProtKB">
        <authorList>
            <consortium name="Ensembl"/>
        </authorList>
    </citation>
    <scope>IDENTIFICATION</scope>
</reference>
<dbReference type="InterPro" id="IPR029034">
    <property type="entry name" value="Cystine-knot_cytokine"/>
</dbReference>
<dbReference type="Ensembl" id="ENSATET00000016769.2">
    <property type="protein sequence ID" value="ENSATEP00000016489.2"/>
    <property type="gene ID" value="ENSATEG00000011480.2"/>
</dbReference>
<dbReference type="STRING" id="64144.ENSATEP00000016489"/>
<protein>
    <submittedName>
        <fullName evidence="5">Uncharacterized protein</fullName>
    </submittedName>
</protein>
<keyword evidence="4" id="KW-0732">Signal</keyword>
<dbReference type="Pfam" id="PF06083">
    <property type="entry name" value="IL17"/>
    <property type="match status" value="1"/>
</dbReference>
<dbReference type="GeneTree" id="ENSGT00740000116886"/>
<dbReference type="InterPro" id="IPR010345">
    <property type="entry name" value="IL-17_fam"/>
</dbReference>
<evidence type="ECO:0000256" key="1">
    <source>
        <dbReference type="ARBA" id="ARBA00004613"/>
    </source>
</evidence>
<dbReference type="AlphaFoldDB" id="A0A3Q1IAD2"/>
<dbReference type="GO" id="GO:0005576">
    <property type="term" value="C:extracellular region"/>
    <property type="evidence" value="ECO:0007669"/>
    <property type="project" value="UniProtKB-SubCell"/>
</dbReference>
<reference evidence="5" key="3">
    <citation type="submission" date="2025-09" db="UniProtKB">
        <authorList>
            <consortium name="Ensembl"/>
        </authorList>
    </citation>
    <scope>IDENTIFICATION</scope>
</reference>
<evidence type="ECO:0000256" key="4">
    <source>
        <dbReference type="ARBA" id="ARBA00022729"/>
    </source>
</evidence>
<accession>A0A3Q1IAD2</accession>
<dbReference type="OrthoDB" id="6093351at2759"/>
<reference evidence="5" key="1">
    <citation type="submission" date="2021-04" db="EMBL/GenBank/DDBJ databases">
        <authorList>
            <consortium name="Wellcome Sanger Institute Data Sharing"/>
        </authorList>
    </citation>
    <scope>NUCLEOTIDE SEQUENCE [LARGE SCALE GENOMIC DNA]</scope>
</reference>
<keyword evidence="3" id="KW-0964">Secreted</keyword>
<comment type="subcellular location">
    <subcellularLocation>
        <location evidence="1">Secreted</location>
    </subcellularLocation>
</comment>
<name>A0A3Q1IAD2_ANATE</name>
<evidence type="ECO:0000313" key="6">
    <source>
        <dbReference type="Proteomes" id="UP000265040"/>
    </source>
</evidence>
<dbReference type="InParanoid" id="A0A3Q1IAD2"/>
<evidence type="ECO:0000256" key="3">
    <source>
        <dbReference type="ARBA" id="ARBA00022525"/>
    </source>
</evidence>
<dbReference type="Proteomes" id="UP000265040">
    <property type="component" value="Chromosome 9"/>
</dbReference>
<organism evidence="5 6">
    <name type="scientific">Anabas testudineus</name>
    <name type="common">Climbing perch</name>
    <name type="synonym">Anthias testudineus</name>
    <dbReference type="NCBI Taxonomy" id="64144"/>
    <lineage>
        <taxon>Eukaryota</taxon>
        <taxon>Metazoa</taxon>
        <taxon>Chordata</taxon>
        <taxon>Craniata</taxon>
        <taxon>Vertebrata</taxon>
        <taxon>Euteleostomi</taxon>
        <taxon>Actinopterygii</taxon>
        <taxon>Neopterygii</taxon>
        <taxon>Teleostei</taxon>
        <taxon>Neoteleostei</taxon>
        <taxon>Acanthomorphata</taxon>
        <taxon>Anabantaria</taxon>
        <taxon>Anabantiformes</taxon>
        <taxon>Anabantoidei</taxon>
        <taxon>Anabantidae</taxon>
        <taxon>Anabas</taxon>
    </lineage>
</organism>
<dbReference type="SUPFAM" id="SSF57501">
    <property type="entry name" value="Cystine-knot cytokines"/>
    <property type="match status" value="1"/>
</dbReference>
<sequence>MPLGSQCVDESVCTFSLQDYYSQLVNLPNRINERSIATWSYVENINLNRLPPVIHEASCHTDHSCRGLDNTFSLETIPLSLRMPVLMKNPSCLPTSSYSLEFELITIACICAISRHS</sequence>